<evidence type="ECO:0000256" key="1">
    <source>
        <dbReference type="SAM" id="Phobius"/>
    </source>
</evidence>
<dbReference type="NCBIfam" id="TIGR02532">
    <property type="entry name" value="IV_pilin_GFxxxE"/>
    <property type="match status" value="1"/>
</dbReference>
<dbReference type="EMBL" id="JAATJA010000002">
    <property type="protein sequence ID" value="NJB68759.1"/>
    <property type="molecule type" value="Genomic_DNA"/>
</dbReference>
<protein>
    <submittedName>
        <fullName evidence="2">Type II secretion system protein I</fullName>
    </submittedName>
</protein>
<accession>A0A846QVU5</accession>
<name>A0A846QVU5_9BACT</name>
<proteinExistence type="predicted"/>
<evidence type="ECO:0000313" key="3">
    <source>
        <dbReference type="Proteomes" id="UP000580856"/>
    </source>
</evidence>
<dbReference type="InterPro" id="IPR012902">
    <property type="entry name" value="N_methyl_site"/>
</dbReference>
<keyword evidence="1" id="KW-0472">Membrane</keyword>
<dbReference type="Proteomes" id="UP000580856">
    <property type="component" value="Unassembled WGS sequence"/>
</dbReference>
<organism evidence="2 3">
    <name type="scientific">Desulfobaculum xiamenense</name>
    <dbReference type="NCBI Taxonomy" id="995050"/>
    <lineage>
        <taxon>Bacteria</taxon>
        <taxon>Pseudomonadati</taxon>
        <taxon>Thermodesulfobacteriota</taxon>
        <taxon>Desulfovibrionia</taxon>
        <taxon>Desulfovibrionales</taxon>
        <taxon>Desulfovibrionaceae</taxon>
        <taxon>Desulfobaculum</taxon>
    </lineage>
</organism>
<evidence type="ECO:0000313" key="2">
    <source>
        <dbReference type="EMBL" id="NJB68759.1"/>
    </source>
</evidence>
<gene>
    <name evidence="2" type="ORF">GGQ74_002432</name>
</gene>
<keyword evidence="1" id="KW-0812">Transmembrane</keyword>
<feature type="transmembrane region" description="Helical" evidence="1">
    <location>
        <begin position="12"/>
        <end position="32"/>
    </location>
</feature>
<reference evidence="2 3" key="1">
    <citation type="submission" date="2020-03" db="EMBL/GenBank/DDBJ databases">
        <title>Genomic Encyclopedia of Type Strains, Phase IV (KMG-IV): sequencing the most valuable type-strain genomes for metagenomic binning, comparative biology and taxonomic classification.</title>
        <authorList>
            <person name="Goeker M."/>
        </authorList>
    </citation>
    <scope>NUCLEOTIDE SEQUENCE [LARGE SCALE GENOMIC DNA]</scope>
    <source>
        <strain evidence="2 3">DSM 24233</strain>
    </source>
</reference>
<keyword evidence="1" id="KW-1133">Transmembrane helix</keyword>
<sequence>MRKAFPNPSAGFTFFELLVVMSIMAVGLVAVFQATISNQTEAAAMVHRDRAVLLAERRMAEWTAEEDPALASPRGDFGVENAPYVWDGEVIDRSDGVRVLRLRVSWGEEPDQEYVLETARMGKAK</sequence>
<dbReference type="RefSeq" id="WP_167941800.1">
    <property type="nucleotide sequence ID" value="NZ_JAATJA010000002.1"/>
</dbReference>
<comment type="caution">
    <text evidence="2">The sequence shown here is derived from an EMBL/GenBank/DDBJ whole genome shotgun (WGS) entry which is preliminary data.</text>
</comment>
<dbReference type="AlphaFoldDB" id="A0A846QVU5"/>
<dbReference type="Pfam" id="PF07963">
    <property type="entry name" value="N_methyl"/>
    <property type="match status" value="1"/>
</dbReference>
<keyword evidence="3" id="KW-1185">Reference proteome</keyword>